<dbReference type="RefSeq" id="WP_203166497.1">
    <property type="nucleotide sequence ID" value="NZ_JAEVLS010000001.1"/>
</dbReference>
<dbReference type="Proteomes" id="UP000661077">
    <property type="component" value="Unassembled WGS sequence"/>
</dbReference>
<evidence type="ECO:0000313" key="3">
    <source>
        <dbReference type="Proteomes" id="UP000661077"/>
    </source>
</evidence>
<accession>A0ABS1WUC6</accession>
<proteinExistence type="predicted"/>
<dbReference type="InterPro" id="IPR029068">
    <property type="entry name" value="Glyas_Bleomycin-R_OHBP_Dase"/>
</dbReference>
<dbReference type="InterPro" id="IPR041581">
    <property type="entry name" value="Glyoxalase_6"/>
</dbReference>
<reference evidence="2 3" key="1">
    <citation type="journal article" date="2021" name="Int. J. Syst. Evol. Microbiol.">
        <title>Steroidobacter gossypii sp. nov., isolated from soil of cotton cropping field.</title>
        <authorList>
            <person name="Huang R."/>
            <person name="Yang S."/>
            <person name="Zhen C."/>
            <person name="Liu W."/>
        </authorList>
    </citation>
    <scope>NUCLEOTIDE SEQUENCE [LARGE SCALE GENOMIC DNA]</scope>
    <source>
        <strain evidence="2 3">S1-65</strain>
    </source>
</reference>
<keyword evidence="3" id="KW-1185">Reference proteome</keyword>
<dbReference type="Pfam" id="PF18029">
    <property type="entry name" value="Glyoxalase_6"/>
    <property type="match status" value="1"/>
</dbReference>
<organism evidence="2 3">
    <name type="scientific">Steroidobacter gossypii</name>
    <dbReference type="NCBI Taxonomy" id="2805490"/>
    <lineage>
        <taxon>Bacteria</taxon>
        <taxon>Pseudomonadati</taxon>
        <taxon>Pseudomonadota</taxon>
        <taxon>Gammaproteobacteria</taxon>
        <taxon>Steroidobacterales</taxon>
        <taxon>Steroidobacteraceae</taxon>
        <taxon>Steroidobacter</taxon>
    </lineage>
</organism>
<protein>
    <submittedName>
        <fullName evidence="2">VOC family protein</fullName>
    </submittedName>
</protein>
<dbReference type="Gene3D" id="3.10.180.10">
    <property type="entry name" value="2,3-Dihydroxybiphenyl 1,2-Dioxygenase, domain 1"/>
    <property type="match status" value="1"/>
</dbReference>
<dbReference type="PROSITE" id="PS51819">
    <property type="entry name" value="VOC"/>
    <property type="match status" value="1"/>
</dbReference>
<evidence type="ECO:0000313" key="2">
    <source>
        <dbReference type="EMBL" id="MBM0104558.1"/>
    </source>
</evidence>
<evidence type="ECO:0000259" key="1">
    <source>
        <dbReference type="PROSITE" id="PS51819"/>
    </source>
</evidence>
<dbReference type="EMBL" id="JAEVLS010000001">
    <property type="protein sequence ID" value="MBM0104558.1"/>
    <property type="molecule type" value="Genomic_DNA"/>
</dbReference>
<comment type="caution">
    <text evidence="2">The sequence shown here is derived from an EMBL/GenBank/DDBJ whole genome shotgun (WGS) entry which is preliminary data.</text>
</comment>
<sequence>MTARMLVNIDVDDLAKATDFYCKAFNLHVGRRFGTDAVELLGATSPIYLLVKPNGTVASATSRHLRSYARHWTPVHLDFVVDEIEGALDRARNAGARLETQVKTNNWGKIAMLADPFGHGICLIEFIGRGYDEIATQNDSKQR</sequence>
<dbReference type="InterPro" id="IPR037523">
    <property type="entry name" value="VOC_core"/>
</dbReference>
<dbReference type="SUPFAM" id="SSF54593">
    <property type="entry name" value="Glyoxalase/Bleomycin resistance protein/Dihydroxybiphenyl dioxygenase"/>
    <property type="match status" value="1"/>
</dbReference>
<gene>
    <name evidence="2" type="ORF">JM946_07355</name>
</gene>
<feature type="domain" description="VOC" evidence="1">
    <location>
        <begin position="2"/>
        <end position="126"/>
    </location>
</feature>
<name>A0ABS1WUC6_9GAMM</name>